<dbReference type="Proteomes" id="UP000019763">
    <property type="component" value="Unassembled WGS sequence"/>
</dbReference>
<sequence length="245" mass="27785">MKCLRGVKVPSGAKAQALARVIVTINVYGKWVDMVKAFESLALTDDDASSGDADYEKDGARLLVDACKILKGMPDMVIGLENVEHVDLPYEELRTLHQGVHAEKNLLWNLLRSITGCLDAFAQVARLETCELPSELKGRLHDWMERMKNPYCRVFQETEAGRIQDLKFGFSELVRCPIKNWLKTCSIPSYEPEVHPDPDAWTKAETALNRVMPTTRIVEAYRTKNGAWDAEPMRGIYEEIHHLLD</sequence>
<reference evidence="1" key="1">
    <citation type="submission" date="2013-12" db="EMBL/GenBank/DDBJ databases">
        <authorList>
            <person name="Omoto C.K."/>
            <person name="Sibley D."/>
            <person name="Venepally P."/>
            <person name="Hadjithomas M."/>
            <person name="Karamycheva S."/>
            <person name="Brunk B."/>
            <person name="Roos D."/>
            <person name="Caler E."/>
            <person name="Lorenzi H."/>
        </authorList>
    </citation>
    <scope>NUCLEOTIDE SEQUENCE</scope>
</reference>
<dbReference type="VEuPathDB" id="CryptoDB:GNI_060890"/>
<dbReference type="GeneID" id="22912236"/>
<evidence type="ECO:0000313" key="1">
    <source>
        <dbReference type="EMBL" id="EZG68909.1"/>
    </source>
</evidence>
<evidence type="ECO:0000313" key="2">
    <source>
        <dbReference type="Proteomes" id="UP000019763"/>
    </source>
</evidence>
<keyword evidence="2" id="KW-1185">Reference proteome</keyword>
<gene>
    <name evidence="1" type="ORF">GNI_060890</name>
</gene>
<protein>
    <submittedName>
        <fullName evidence="1">Uncharacterized protein</fullName>
    </submittedName>
</protein>
<accession>A0A023B8F6</accession>
<name>A0A023B8F6_GRENI</name>
<dbReference type="AlphaFoldDB" id="A0A023B8F6"/>
<comment type="caution">
    <text evidence="1">The sequence shown here is derived from an EMBL/GenBank/DDBJ whole genome shotgun (WGS) entry which is preliminary data.</text>
</comment>
<dbReference type="RefSeq" id="XP_011134533.1">
    <property type="nucleotide sequence ID" value="XM_011136231.1"/>
</dbReference>
<dbReference type="EMBL" id="AFNH02000461">
    <property type="protein sequence ID" value="EZG68909.1"/>
    <property type="molecule type" value="Genomic_DNA"/>
</dbReference>
<organism evidence="1 2">
    <name type="scientific">Gregarina niphandrodes</name>
    <name type="common">Septate eugregarine</name>
    <dbReference type="NCBI Taxonomy" id="110365"/>
    <lineage>
        <taxon>Eukaryota</taxon>
        <taxon>Sar</taxon>
        <taxon>Alveolata</taxon>
        <taxon>Apicomplexa</taxon>
        <taxon>Conoidasida</taxon>
        <taxon>Gregarinasina</taxon>
        <taxon>Eugregarinorida</taxon>
        <taxon>Gregarinidae</taxon>
        <taxon>Gregarina</taxon>
    </lineage>
</organism>
<proteinExistence type="predicted"/>